<organism evidence="2 3">
    <name type="scientific">Cymbomonas tetramitiformis</name>
    <dbReference type="NCBI Taxonomy" id="36881"/>
    <lineage>
        <taxon>Eukaryota</taxon>
        <taxon>Viridiplantae</taxon>
        <taxon>Chlorophyta</taxon>
        <taxon>Pyramimonadophyceae</taxon>
        <taxon>Pyramimonadales</taxon>
        <taxon>Pyramimonadaceae</taxon>
        <taxon>Cymbomonas</taxon>
    </lineage>
</organism>
<reference evidence="2 3" key="1">
    <citation type="journal article" date="2015" name="Genome Biol. Evol.">
        <title>Comparative Genomics of a Bacterivorous Green Alga Reveals Evolutionary Causalities and Consequences of Phago-Mixotrophic Mode of Nutrition.</title>
        <authorList>
            <person name="Burns J.A."/>
            <person name="Paasch A."/>
            <person name="Narechania A."/>
            <person name="Kim E."/>
        </authorList>
    </citation>
    <scope>NUCLEOTIDE SEQUENCE [LARGE SCALE GENOMIC DNA]</scope>
    <source>
        <strain evidence="2 3">PLY_AMNH</strain>
    </source>
</reference>
<name>A0AAE0FWP5_9CHLO</name>
<sequence length="174" mass="19574">MTASGRSLQEKYGSLFRQFQIKFFWWHNVDSLRQLAFCYLKVLLNSRSDVQGVLGIVCTSLYLAALVGKIPYTTNRKNVLQTILTINVFLIGLIGILSYTQEEICRTKGDDAKCLSESGLRGMLRIALLFGVVTILASLLRDYNSNHRRSIRGQVSASTGLKLSMFNFSQRQAP</sequence>
<feature type="transmembrane region" description="Helical" evidence="1">
    <location>
        <begin position="50"/>
        <end position="67"/>
    </location>
</feature>
<accession>A0AAE0FWP5</accession>
<gene>
    <name evidence="2" type="ORF">CYMTET_24171</name>
</gene>
<keyword evidence="3" id="KW-1185">Reference proteome</keyword>
<keyword evidence="1" id="KW-0472">Membrane</keyword>
<comment type="caution">
    <text evidence="2">The sequence shown here is derived from an EMBL/GenBank/DDBJ whole genome shotgun (WGS) entry which is preliminary data.</text>
</comment>
<feature type="transmembrane region" description="Helical" evidence="1">
    <location>
        <begin position="79"/>
        <end position="100"/>
    </location>
</feature>
<feature type="transmembrane region" description="Helical" evidence="1">
    <location>
        <begin position="120"/>
        <end position="140"/>
    </location>
</feature>
<dbReference type="EMBL" id="LGRX02012522">
    <property type="protein sequence ID" value="KAK3267264.1"/>
    <property type="molecule type" value="Genomic_DNA"/>
</dbReference>
<dbReference type="AlphaFoldDB" id="A0AAE0FWP5"/>
<evidence type="ECO:0000313" key="2">
    <source>
        <dbReference type="EMBL" id="KAK3267264.1"/>
    </source>
</evidence>
<proteinExistence type="predicted"/>
<protein>
    <submittedName>
        <fullName evidence="2">Uncharacterized protein</fullName>
    </submittedName>
</protein>
<keyword evidence="1" id="KW-1133">Transmembrane helix</keyword>
<evidence type="ECO:0000313" key="3">
    <source>
        <dbReference type="Proteomes" id="UP001190700"/>
    </source>
</evidence>
<keyword evidence="1" id="KW-0812">Transmembrane</keyword>
<evidence type="ECO:0000256" key="1">
    <source>
        <dbReference type="SAM" id="Phobius"/>
    </source>
</evidence>
<dbReference type="Proteomes" id="UP001190700">
    <property type="component" value="Unassembled WGS sequence"/>
</dbReference>